<evidence type="ECO:0000313" key="1">
    <source>
        <dbReference type="EMBL" id="RIY09988.1"/>
    </source>
</evidence>
<organism evidence="1 2">
    <name type="scientific">Hymenobacter rubripertinctus</name>
    <dbReference type="NCBI Taxonomy" id="2029981"/>
    <lineage>
        <taxon>Bacteria</taxon>
        <taxon>Pseudomonadati</taxon>
        <taxon>Bacteroidota</taxon>
        <taxon>Cytophagia</taxon>
        <taxon>Cytophagales</taxon>
        <taxon>Hymenobacteraceae</taxon>
        <taxon>Hymenobacter</taxon>
    </lineage>
</organism>
<name>A0A418QXW6_9BACT</name>
<proteinExistence type="predicted"/>
<gene>
    <name evidence="1" type="ORF">D0T11_10590</name>
</gene>
<keyword evidence="2" id="KW-1185">Reference proteome</keyword>
<evidence type="ECO:0008006" key="3">
    <source>
        <dbReference type="Google" id="ProtNLM"/>
    </source>
</evidence>
<protein>
    <recommendedName>
        <fullName evidence="3">DUF3575 domain-containing protein</fullName>
    </recommendedName>
</protein>
<evidence type="ECO:0000313" key="2">
    <source>
        <dbReference type="Proteomes" id="UP000284250"/>
    </source>
</evidence>
<comment type="caution">
    <text evidence="1">The sequence shown here is derived from an EMBL/GenBank/DDBJ whole genome shotgun (WGS) entry which is preliminary data.</text>
</comment>
<dbReference type="EMBL" id="QYCN01000014">
    <property type="protein sequence ID" value="RIY09988.1"/>
    <property type="molecule type" value="Genomic_DNA"/>
</dbReference>
<accession>A0A418QXW6</accession>
<dbReference type="AlphaFoldDB" id="A0A418QXW6"/>
<reference evidence="1 2" key="2">
    <citation type="submission" date="2019-01" db="EMBL/GenBank/DDBJ databases">
        <title>Hymenobacter humicola sp. nov., isolated from soils in Antarctica.</title>
        <authorList>
            <person name="Sedlacek I."/>
            <person name="Holochova P."/>
            <person name="Kralova S."/>
            <person name="Pantucek R."/>
            <person name="Stankova E."/>
            <person name="Vrbovska V."/>
            <person name="Kristofova L."/>
            <person name="Svec P."/>
            <person name="Busse H.-J."/>
        </authorList>
    </citation>
    <scope>NUCLEOTIDE SEQUENCE [LARGE SCALE GENOMIC DNA]</scope>
    <source>
        <strain evidence="1 2">CCM 8852</strain>
    </source>
</reference>
<sequence length="171" mass="18830">MGLIVGSEHALSGYHGFSVPVFAGLEQLLAPGWTLTLNGTSSWHVGRRTFPGLGYQAPLVTQLSFDAGIRHYYHQARRQERGYRTGPYEGPYVDLQTRTIFSPAARQTQLNYQYSSVGLVWGVQRRLGGRGLLDAYLSGGLANPAIFRYEGSAQRRLGLSLEAGVKLSLTR</sequence>
<dbReference type="Proteomes" id="UP000284250">
    <property type="component" value="Unassembled WGS sequence"/>
</dbReference>
<reference evidence="1 2" key="1">
    <citation type="submission" date="2018-09" db="EMBL/GenBank/DDBJ databases">
        <authorList>
            <person name="Zeman M."/>
            <person name="Pardy F."/>
        </authorList>
    </citation>
    <scope>NUCLEOTIDE SEQUENCE [LARGE SCALE GENOMIC DNA]</scope>
    <source>
        <strain evidence="1 2">CCM 8852</strain>
    </source>
</reference>